<keyword evidence="7" id="KW-1185">Reference proteome</keyword>
<dbReference type="Pfam" id="PF00534">
    <property type="entry name" value="Glycos_transf_1"/>
    <property type="match status" value="1"/>
</dbReference>
<keyword evidence="4" id="KW-1133">Transmembrane helix</keyword>
<comment type="caution">
    <text evidence="6">The sequence shown here is derived from an EMBL/GenBank/DDBJ whole genome shotgun (WGS) entry which is preliminary data.</text>
</comment>
<keyword evidence="4" id="KW-0472">Membrane</keyword>
<feature type="transmembrane region" description="Helical" evidence="4">
    <location>
        <begin position="63"/>
        <end position="86"/>
    </location>
</feature>
<accession>A0A2V5KC74</accession>
<dbReference type="Proteomes" id="UP000247476">
    <property type="component" value="Unassembled WGS sequence"/>
</dbReference>
<dbReference type="OrthoDB" id="73743at2"/>
<gene>
    <name evidence="6" type="ORF">DLM86_01775</name>
</gene>
<evidence type="ECO:0000259" key="5">
    <source>
        <dbReference type="Pfam" id="PF00534"/>
    </source>
</evidence>
<dbReference type="SUPFAM" id="SSF53756">
    <property type="entry name" value="UDP-Glycosyltransferase/glycogen phosphorylase"/>
    <property type="match status" value="1"/>
</dbReference>
<evidence type="ECO:0000256" key="3">
    <source>
        <dbReference type="ARBA" id="ARBA00022679"/>
    </source>
</evidence>
<name>A0A2V5KC74_9BACL</name>
<reference evidence="6 7" key="1">
    <citation type="submission" date="2018-05" db="EMBL/GenBank/DDBJ databases">
        <title>Paenibacillus flagellatus sp. nov., isolated from selenium mineral soil.</title>
        <authorList>
            <person name="Dai X."/>
        </authorList>
    </citation>
    <scope>NUCLEOTIDE SEQUENCE [LARGE SCALE GENOMIC DNA]</scope>
    <source>
        <strain evidence="6 7">DXL2</strain>
    </source>
</reference>
<dbReference type="AlphaFoldDB" id="A0A2V5KC74"/>
<feature type="domain" description="Glycosyl transferase family 1" evidence="5">
    <location>
        <begin position="208"/>
        <end position="381"/>
    </location>
</feature>
<dbReference type="PANTHER" id="PTHR12526">
    <property type="entry name" value="GLYCOSYLTRANSFERASE"/>
    <property type="match status" value="1"/>
</dbReference>
<protein>
    <submittedName>
        <fullName evidence="6">Colanic acid biosynthesis glycosyltransferase WcaL</fullName>
    </submittedName>
</protein>
<dbReference type="InterPro" id="IPR001296">
    <property type="entry name" value="Glyco_trans_1"/>
</dbReference>
<organism evidence="6 7">
    <name type="scientific">Paenibacillus flagellatus</name>
    <dbReference type="NCBI Taxonomy" id="2211139"/>
    <lineage>
        <taxon>Bacteria</taxon>
        <taxon>Bacillati</taxon>
        <taxon>Bacillota</taxon>
        <taxon>Bacilli</taxon>
        <taxon>Bacillales</taxon>
        <taxon>Paenibacillaceae</taxon>
        <taxon>Paenibacillus</taxon>
    </lineage>
</organism>
<comment type="similarity">
    <text evidence="1">Belongs to the glycosyltransferase group 1 family. Glycosyltransferase 4 subfamily.</text>
</comment>
<proteinExistence type="inferred from homology"/>
<evidence type="ECO:0000313" key="7">
    <source>
        <dbReference type="Proteomes" id="UP000247476"/>
    </source>
</evidence>
<evidence type="ECO:0000256" key="1">
    <source>
        <dbReference type="ARBA" id="ARBA00009481"/>
    </source>
</evidence>
<dbReference type="EMBL" id="QJVJ01000001">
    <property type="protein sequence ID" value="PYI57195.1"/>
    <property type="molecule type" value="Genomic_DNA"/>
</dbReference>
<dbReference type="PANTHER" id="PTHR12526:SF640">
    <property type="entry name" value="COLANIC ACID BIOSYNTHESIS GLYCOSYLTRANSFERASE WCAL-RELATED"/>
    <property type="match status" value="1"/>
</dbReference>
<evidence type="ECO:0000313" key="6">
    <source>
        <dbReference type="EMBL" id="PYI57195.1"/>
    </source>
</evidence>
<evidence type="ECO:0000256" key="2">
    <source>
        <dbReference type="ARBA" id="ARBA00022676"/>
    </source>
</evidence>
<dbReference type="RefSeq" id="WP_110838234.1">
    <property type="nucleotide sequence ID" value="NZ_QJVJ01000001.1"/>
</dbReference>
<evidence type="ECO:0000256" key="4">
    <source>
        <dbReference type="SAM" id="Phobius"/>
    </source>
</evidence>
<keyword evidence="3 6" id="KW-0808">Transferase</keyword>
<keyword evidence="4" id="KW-0812">Transmembrane</keyword>
<sequence>MNKKVMYITASTPWGKGETFIIEEIRALKELGHEVLIVPRSPEKDVFNEKAKELTDDSIPLPLISPGILFVFAFSLLTNLAVWKVLKDIIVHSRTIKMAIKNLSVVPKGVFIYRICGNRNIGFIHAHWGSTPATLAYVIAKLSGIPWGMTLHRWDIAENNMLQQKVASACFTRCIADDGKRELIELIGDGYNDKIKIIYMGVWMPEETWVPSELQVEKPVVIACPANLIEKKGHRYLIEACKILNERKVNDFQCLLMGDGPLQESLQQQVKEYGLAGKVLFKGRVPHNEIISMYRNQEVDIVALPSIITDDMEREGIPVSLMEAMGYGIPVISTNTGGIGELIADGTGFLVDQKNEVQLADCLELLINERNKRRLVGAAGRVWVSEHFNIVKNAQKIVNSFQQGSRLAG</sequence>
<dbReference type="Gene3D" id="3.40.50.2000">
    <property type="entry name" value="Glycogen Phosphorylase B"/>
    <property type="match status" value="2"/>
</dbReference>
<keyword evidence="2" id="KW-0328">Glycosyltransferase</keyword>
<dbReference type="GO" id="GO:0016757">
    <property type="term" value="F:glycosyltransferase activity"/>
    <property type="evidence" value="ECO:0007669"/>
    <property type="project" value="UniProtKB-KW"/>
</dbReference>